<gene>
    <name evidence="4 7" type="primary">rps13</name>
</gene>
<dbReference type="GO" id="GO:0009507">
    <property type="term" value="C:chloroplast"/>
    <property type="evidence" value="ECO:0007669"/>
    <property type="project" value="UniProtKB-SubCell"/>
</dbReference>
<dbReference type="SUPFAM" id="SSF46946">
    <property type="entry name" value="S13-like H2TH domain"/>
    <property type="match status" value="1"/>
</dbReference>
<protein>
    <recommendedName>
        <fullName evidence="4">Small ribosomal subunit protein uS13c</fullName>
    </recommendedName>
</protein>
<sequence>MINIAGVLLSSKKQIFISLTAIYGISQKTSYDILHQECIPPSKLTKELTIQEIIKIKQNIQQNYSVENDLKKIIKTHILRLKKINTYKGKRHKQSLPVRGQRTKTNAKTAKNKNK</sequence>
<dbReference type="InterPro" id="IPR018269">
    <property type="entry name" value="Ribosomal_uS13_CS"/>
</dbReference>
<keyword evidence="7" id="KW-0150">Chloroplast</keyword>
<dbReference type="Gene3D" id="1.10.8.50">
    <property type="match status" value="1"/>
</dbReference>
<evidence type="ECO:0000256" key="5">
    <source>
        <dbReference type="RuleBase" id="RU003830"/>
    </source>
</evidence>
<dbReference type="PANTHER" id="PTHR10871">
    <property type="entry name" value="30S RIBOSOMAL PROTEIN S13/40S RIBOSOMAL PROTEIN S18"/>
    <property type="match status" value="1"/>
</dbReference>
<dbReference type="AlphaFoldDB" id="A0A6M3WWT0"/>
<dbReference type="PROSITE" id="PS00646">
    <property type="entry name" value="RIBOSOMAL_S13_1"/>
    <property type="match status" value="1"/>
</dbReference>
<dbReference type="InterPro" id="IPR010979">
    <property type="entry name" value="Ribosomal_uS13-like_H2TH"/>
</dbReference>
<comment type="subcellular location">
    <subcellularLocation>
        <location evidence="4">Plastid</location>
        <location evidence="4">Chloroplast</location>
    </subcellularLocation>
</comment>
<evidence type="ECO:0000256" key="6">
    <source>
        <dbReference type="SAM" id="MobiDB-lite"/>
    </source>
</evidence>
<dbReference type="Pfam" id="PF00416">
    <property type="entry name" value="Ribosomal_S13"/>
    <property type="match status" value="1"/>
</dbReference>
<dbReference type="InterPro" id="IPR027437">
    <property type="entry name" value="Rbsml_uS13_C"/>
</dbReference>
<dbReference type="HAMAP" id="MF_01315">
    <property type="entry name" value="Ribosomal_uS13"/>
    <property type="match status" value="1"/>
</dbReference>
<dbReference type="GO" id="GO:0003735">
    <property type="term" value="F:structural constituent of ribosome"/>
    <property type="evidence" value="ECO:0007669"/>
    <property type="project" value="InterPro"/>
</dbReference>
<dbReference type="PROSITE" id="PS50159">
    <property type="entry name" value="RIBOSOMAL_S13_2"/>
    <property type="match status" value="1"/>
</dbReference>
<comment type="function">
    <text evidence="4">Located at the top of the head of the 30S subunit, it contacts several helices of the 16S rRNA.</text>
</comment>
<dbReference type="Gene3D" id="4.10.910.10">
    <property type="entry name" value="30s ribosomal protein s13, domain 2"/>
    <property type="match status" value="1"/>
</dbReference>
<evidence type="ECO:0000256" key="1">
    <source>
        <dbReference type="ARBA" id="ARBA00008080"/>
    </source>
</evidence>
<keyword evidence="7" id="KW-0934">Plastid</keyword>
<proteinExistence type="inferred from homology"/>
<evidence type="ECO:0000256" key="3">
    <source>
        <dbReference type="ARBA" id="ARBA00023274"/>
    </source>
</evidence>
<dbReference type="GO" id="GO:0015935">
    <property type="term" value="C:small ribosomal subunit"/>
    <property type="evidence" value="ECO:0007669"/>
    <property type="project" value="TreeGrafter"/>
</dbReference>
<comment type="subunit">
    <text evidence="4">Part of the 30S ribosomal subunit.</text>
</comment>
<dbReference type="PIRSF" id="PIRSF002134">
    <property type="entry name" value="Ribosomal_S13"/>
    <property type="match status" value="1"/>
</dbReference>
<keyword evidence="4" id="KW-0694">RNA-binding</keyword>
<keyword evidence="4" id="KW-0699">rRNA-binding</keyword>
<dbReference type="EMBL" id="MT117918">
    <property type="protein sequence ID" value="QJH88443.1"/>
    <property type="molecule type" value="Genomic_DNA"/>
</dbReference>
<comment type="similarity">
    <text evidence="1 4 5">Belongs to the universal ribosomal protein uS13 family.</text>
</comment>
<organism evidence="7">
    <name type="scientific">Pterocladiophila hemisphaerica</name>
    <dbReference type="NCBI Taxonomy" id="2712948"/>
    <lineage>
        <taxon>Eukaryota</taxon>
        <taxon>Rhodophyta</taxon>
        <taxon>Florideophyceae</taxon>
        <taxon>Rhodymeniophycidae</taxon>
        <taxon>Gracilariales</taxon>
        <taxon>Pterocladiophilaceae</taxon>
        <taxon>Pterocladiophila</taxon>
    </lineage>
</organism>
<evidence type="ECO:0000313" key="7">
    <source>
        <dbReference type="EMBL" id="QJH88443.1"/>
    </source>
</evidence>
<evidence type="ECO:0000256" key="2">
    <source>
        <dbReference type="ARBA" id="ARBA00022980"/>
    </source>
</evidence>
<keyword evidence="2 4" id="KW-0689">Ribosomal protein</keyword>
<evidence type="ECO:0000256" key="4">
    <source>
        <dbReference type="HAMAP-Rule" id="MF_01315"/>
    </source>
</evidence>
<dbReference type="GO" id="GO:0019843">
    <property type="term" value="F:rRNA binding"/>
    <property type="evidence" value="ECO:0007669"/>
    <property type="project" value="UniProtKB-UniRule"/>
</dbReference>
<dbReference type="PANTHER" id="PTHR10871:SF1">
    <property type="entry name" value="SMALL RIBOSOMAL SUBUNIT PROTEIN US13M"/>
    <property type="match status" value="1"/>
</dbReference>
<reference evidence="7" key="1">
    <citation type="journal article" date="2020" name="J. Phycol.">
        <title>The Organelle Genomes in the Photosynthetic Red Algal Parasite Pterocladiophila hemisphaerica (Florideophyceae, Rhodophyta) Have Elevated Substitution Rates and Extreme Gene Loss in the Plastid Genome.</title>
        <authorList>
            <person name="Preuss M."/>
            <person name="Verbruggen H."/>
            <person name="Zuccarello G.C."/>
        </authorList>
    </citation>
    <scope>NUCLEOTIDE SEQUENCE</scope>
</reference>
<geneLocation type="chloroplast" evidence="7"/>
<dbReference type="GO" id="GO:0006412">
    <property type="term" value="P:translation"/>
    <property type="evidence" value="ECO:0007669"/>
    <property type="project" value="UniProtKB-UniRule"/>
</dbReference>
<feature type="region of interest" description="Disordered" evidence="6">
    <location>
        <begin position="89"/>
        <end position="115"/>
    </location>
</feature>
<dbReference type="GO" id="GO:0005829">
    <property type="term" value="C:cytosol"/>
    <property type="evidence" value="ECO:0007669"/>
    <property type="project" value="TreeGrafter"/>
</dbReference>
<name>A0A6M3WWT0_9FLOR</name>
<keyword evidence="3 4" id="KW-0687">Ribonucleoprotein</keyword>
<dbReference type="InterPro" id="IPR001892">
    <property type="entry name" value="Ribosomal_uS13"/>
</dbReference>
<accession>A0A6M3WWT0</accession>